<evidence type="ECO:0000256" key="3">
    <source>
        <dbReference type="ARBA" id="ARBA00022980"/>
    </source>
</evidence>
<keyword evidence="4 5" id="KW-0687">Ribonucleoprotein</keyword>
<dbReference type="InterPro" id="IPR037121">
    <property type="entry name" value="Ribosomal_bL25_C"/>
</dbReference>
<dbReference type="Pfam" id="PF01386">
    <property type="entry name" value="Ribosomal_L25p"/>
    <property type="match status" value="1"/>
</dbReference>
<dbReference type="STRING" id="36849.OXPF_10680"/>
<evidence type="ECO:0000313" key="9">
    <source>
        <dbReference type="EMBL" id="KPU45373.1"/>
    </source>
</evidence>
<dbReference type="HAMAP" id="MF_01334">
    <property type="entry name" value="Ribosomal_bL25_CTC"/>
    <property type="match status" value="1"/>
</dbReference>
<dbReference type="CDD" id="cd00495">
    <property type="entry name" value="Ribosomal_L25_TL5_CTC"/>
    <property type="match status" value="1"/>
</dbReference>
<dbReference type="PANTHER" id="PTHR33284:SF1">
    <property type="entry name" value="RIBOSOMAL PROTEIN L25_GLN-TRNA SYNTHETASE, ANTI-CODON-BINDING DOMAIN-CONTAINING PROTEIN"/>
    <property type="match status" value="1"/>
</dbReference>
<evidence type="ECO:0000256" key="6">
    <source>
        <dbReference type="SAM" id="MobiDB-lite"/>
    </source>
</evidence>
<dbReference type="NCBIfam" id="TIGR00731">
    <property type="entry name" value="bL25_bact_ctc"/>
    <property type="match status" value="1"/>
</dbReference>
<dbReference type="InterPro" id="IPR020930">
    <property type="entry name" value="Ribosomal_uL5_bac-type"/>
</dbReference>
<comment type="subunit">
    <text evidence="5">Part of the 50S ribosomal subunit; part of the 5S rRNA/L5/L18/L25 subcomplex. Contacts the 5S rRNA. Binds to the 5S rRNA independently of L5 and L18.</text>
</comment>
<gene>
    <name evidence="5 9" type="primary">rplY</name>
    <name evidence="5" type="synonym">ctc</name>
    <name evidence="9" type="ORF">OXPF_10680</name>
</gene>
<evidence type="ECO:0000259" key="7">
    <source>
        <dbReference type="Pfam" id="PF01386"/>
    </source>
</evidence>
<dbReference type="OrthoDB" id="9790002at2"/>
<dbReference type="InterPro" id="IPR001021">
    <property type="entry name" value="Ribosomal_bL25_long"/>
</dbReference>
<dbReference type="InterPro" id="IPR020057">
    <property type="entry name" value="Ribosomal_bL25_b-dom"/>
</dbReference>
<keyword evidence="3 5" id="KW-0689">Ribosomal protein</keyword>
<dbReference type="Gene3D" id="2.40.240.10">
    <property type="entry name" value="Ribosomal Protein L25, Chain P"/>
    <property type="match status" value="1"/>
</dbReference>
<dbReference type="InterPro" id="IPR011035">
    <property type="entry name" value="Ribosomal_bL25/Gln-tRNA_synth"/>
</dbReference>
<comment type="function">
    <text evidence="5">This is one of the proteins that binds to the 5S RNA in the ribosome where it forms part of the central protuberance.</text>
</comment>
<organism evidence="9 10">
    <name type="scientific">Oxobacter pfennigii</name>
    <dbReference type="NCBI Taxonomy" id="36849"/>
    <lineage>
        <taxon>Bacteria</taxon>
        <taxon>Bacillati</taxon>
        <taxon>Bacillota</taxon>
        <taxon>Clostridia</taxon>
        <taxon>Eubacteriales</taxon>
        <taxon>Clostridiaceae</taxon>
        <taxon>Oxobacter</taxon>
    </lineage>
</organism>
<dbReference type="InterPro" id="IPR020056">
    <property type="entry name" value="Rbsml_bL25/Gln-tRNA_synth_N"/>
</dbReference>
<keyword evidence="10" id="KW-1185">Reference proteome</keyword>
<dbReference type="EMBL" id="LKET01000024">
    <property type="protein sequence ID" value="KPU45373.1"/>
    <property type="molecule type" value="Genomic_DNA"/>
</dbReference>
<comment type="similarity">
    <text evidence="5">Belongs to the bacterial ribosomal protein bL25 family. CTC subfamily.</text>
</comment>
<dbReference type="AlphaFoldDB" id="A0A0P8YDQ0"/>
<keyword evidence="2 5" id="KW-0694">RNA-binding</keyword>
<dbReference type="GO" id="GO:0006412">
    <property type="term" value="P:translation"/>
    <property type="evidence" value="ECO:0007669"/>
    <property type="project" value="UniProtKB-UniRule"/>
</dbReference>
<sequence length="213" mass="23341">MEAAQLKAKLRQKAGRGVCHSLRRQGEVPGVLYGKGIDNMLVEFSEMELNDIIKNQGEHAVINIDVNGSVLKTMIKEIQRNPVDRRPVHIDLKCIREDEKLHAEVPIMVKGEGAIRSKGGIVQKQLGTVEVEATPDQLPKFILADVSRLEIGDKITVADMEFASEISILSDINSIVATITYASEKEDTTTTSAIEPSQIPLAVPSTTSEEDII</sequence>
<dbReference type="Pfam" id="PF14693">
    <property type="entry name" value="Ribosomal_TL5_C"/>
    <property type="match status" value="1"/>
</dbReference>
<dbReference type="Proteomes" id="UP000050326">
    <property type="component" value="Unassembled WGS sequence"/>
</dbReference>
<dbReference type="SUPFAM" id="SSF50715">
    <property type="entry name" value="Ribosomal protein L25-like"/>
    <property type="match status" value="1"/>
</dbReference>
<keyword evidence="1 5" id="KW-0699">rRNA-binding</keyword>
<evidence type="ECO:0000256" key="4">
    <source>
        <dbReference type="ARBA" id="ARBA00023274"/>
    </source>
</evidence>
<dbReference type="Gene3D" id="2.170.120.20">
    <property type="entry name" value="Ribosomal protein L25, beta domain"/>
    <property type="match status" value="1"/>
</dbReference>
<dbReference type="GO" id="GO:0008097">
    <property type="term" value="F:5S rRNA binding"/>
    <property type="evidence" value="ECO:0007669"/>
    <property type="project" value="InterPro"/>
</dbReference>
<feature type="domain" description="Large ribosomal subunit protein bL25 beta" evidence="8">
    <location>
        <begin position="100"/>
        <end position="181"/>
    </location>
</feature>
<accession>A0A0P8YDQ0</accession>
<feature type="domain" description="Large ribosomal subunit protein bL25 L25" evidence="7">
    <location>
        <begin position="6"/>
        <end position="92"/>
    </location>
</feature>
<protein>
    <recommendedName>
        <fullName evidence="5">Large ribosomal subunit protein bL25</fullName>
    </recommendedName>
    <alternativeName>
        <fullName evidence="5">General stress protein CTC</fullName>
    </alternativeName>
</protein>
<dbReference type="PANTHER" id="PTHR33284">
    <property type="entry name" value="RIBOSOMAL PROTEIN L25/GLN-TRNA SYNTHETASE, ANTI-CODON-BINDING DOMAIN-CONTAINING PROTEIN"/>
    <property type="match status" value="1"/>
</dbReference>
<evidence type="ECO:0000256" key="2">
    <source>
        <dbReference type="ARBA" id="ARBA00022884"/>
    </source>
</evidence>
<dbReference type="RefSeq" id="WP_054874172.1">
    <property type="nucleotide sequence ID" value="NZ_LKET01000024.1"/>
</dbReference>
<comment type="caution">
    <text evidence="9">The sequence shown here is derived from an EMBL/GenBank/DDBJ whole genome shotgun (WGS) entry which is preliminary data.</text>
</comment>
<reference evidence="9 10" key="1">
    <citation type="submission" date="2015-09" db="EMBL/GenBank/DDBJ databases">
        <title>Genome sequence of Oxobacter pfennigii DSM 3222.</title>
        <authorList>
            <person name="Poehlein A."/>
            <person name="Bengelsdorf F.R."/>
            <person name="Schiel-Bengelsdorf B."/>
            <person name="Duerre P."/>
            <person name="Daniel R."/>
        </authorList>
    </citation>
    <scope>NUCLEOTIDE SEQUENCE [LARGE SCALE GENOMIC DNA]</scope>
    <source>
        <strain evidence="9 10">DSM 3222</strain>
    </source>
</reference>
<dbReference type="GO" id="GO:0022625">
    <property type="term" value="C:cytosolic large ribosomal subunit"/>
    <property type="evidence" value="ECO:0007669"/>
    <property type="project" value="TreeGrafter"/>
</dbReference>
<evidence type="ECO:0000259" key="8">
    <source>
        <dbReference type="Pfam" id="PF14693"/>
    </source>
</evidence>
<evidence type="ECO:0000256" key="1">
    <source>
        <dbReference type="ARBA" id="ARBA00022730"/>
    </source>
</evidence>
<dbReference type="GO" id="GO:0003735">
    <property type="term" value="F:structural constituent of ribosome"/>
    <property type="evidence" value="ECO:0007669"/>
    <property type="project" value="InterPro"/>
</dbReference>
<name>A0A0P8YDQ0_9CLOT</name>
<feature type="region of interest" description="Disordered" evidence="6">
    <location>
        <begin position="186"/>
        <end position="213"/>
    </location>
</feature>
<evidence type="ECO:0000313" key="10">
    <source>
        <dbReference type="Proteomes" id="UP000050326"/>
    </source>
</evidence>
<evidence type="ECO:0000256" key="5">
    <source>
        <dbReference type="HAMAP-Rule" id="MF_01334"/>
    </source>
</evidence>
<proteinExistence type="inferred from homology"/>
<dbReference type="InterPro" id="IPR029751">
    <property type="entry name" value="Ribosomal_L25_dom"/>
</dbReference>